<dbReference type="AlphaFoldDB" id="A0A5E6RHI2"/>
<protein>
    <recommendedName>
        <fullName evidence="1">DUF4123 domain-containing protein</fullName>
    </recommendedName>
</protein>
<dbReference type="Pfam" id="PF13503">
    <property type="entry name" value="DUF4123"/>
    <property type="match status" value="1"/>
</dbReference>
<name>A0A5E6RHI2_PSEFL</name>
<dbReference type="InterPro" id="IPR025391">
    <property type="entry name" value="DUF4123"/>
</dbReference>
<dbReference type="EMBL" id="CABVHG010000007">
    <property type="protein sequence ID" value="VVM67480.1"/>
    <property type="molecule type" value="Genomic_DNA"/>
</dbReference>
<dbReference type="RefSeq" id="WP_038995211.1">
    <property type="nucleotide sequence ID" value="NZ_OZ024668.1"/>
</dbReference>
<evidence type="ECO:0000259" key="1">
    <source>
        <dbReference type="Pfam" id="PF13503"/>
    </source>
</evidence>
<organism evidence="3">
    <name type="scientific">Pseudomonas fluorescens</name>
    <dbReference type="NCBI Taxonomy" id="294"/>
    <lineage>
        <taxon>Bacteria</taxon>
        <taxon>Pseudomonadati</taxon>
        <taxon>Pseudomonadota</taxon>
        <taxon>Gammaproteobacteria</taxon>
        <taxon>Pseudomonadales</taxon>
        <taxon>Pseudomonadaceae</taxon>
        <taxon>Pseudomonas</taxon>
    </lineage>
</organism>
<sequence>MIAEHLATWLSLLQIACEQAGTRHLHLIIDQAGSEAPLLPSVLSVEPPLAWYSLFTGLPEEGAADLAPLLVRVDLAQPLQRQWLLGLMHATDGHSQLLVLASAWPFAVLAEHLSRCLEARNGGVLGLLRYYDPRLFPLLFSHVLQPAQQQPLLRPALFWSWLDRDGSPRYLLGAADLPAGPDTHRTIELSDSQIDTLGCASDATTAMARLSTAFSREWGMEQRFRACYRAMLEASKAGVLLADQREAYALDQLRQAGMAHPASTGRQ</sequence>
<evidence type="ECO:0000313" key="2">
    <source>
        <dbReference type="EMBL" id="CAK9889249.1"/>
    </source>
</evidence>
<reference evidence="2 4" key="2">
    <citation type="submission" date="2024-03" db="EMBL/GenBank/DDBJ databases">
        <authorList>
            <person name="Alaster D. Moffat"/>
            <person name="Govind Chandra"/>
            <person name="Andrew W. Truman"/>
        </authorList>
    </citation>
    <scope>NUCLEOTIDE SEQUENCE [LARGE SCALE GENOMIC DNA]</scope>
    <source>
        <strain evidence="2">PS652</strain>
    </source>
</reference>
<evidence type="ECO:0000313" key="3">
    <source>
        <dbReference type="EMBL" id="VVM67480.1"/>
    </source>
</evidence>
<evidence type="ECO:0000313" key="4">
    <source>
        <dbReference type="Proteomes" id="UP000326595"/>
    </source>
</evidence>
<feature type="domain" description="DUF4123" evidence="1">
    <location>
        <begin position="27"/>
        <end position="148"/>
    </location>
</feature>
<accession>A0A5E6RHI2</accession>
<dbReference type="EMBL" id="OZ024668">
    <property type="protein sequence ID" value="CAK9889249.1"/>
    <property type="molecule type" value="Genomic_DNA"/>
</dbReference>
<reference evidence="3" key="1">
    <citation type="submission" date="2019-09" db="EMBL/GenBank/DDBJ databases">
        <authorList>
            <person name="Chandra G."/>
            <person name="Truman W A."/>
        </authorList>
    </citation>
    <scope>NUCLEOTIDE SEQUENCE [LARGE SCALE GENOMIC DNA]</scope>
    <source>
        <strain evidence="3">PS652</strain>
    </source>
</reference>
<dbReference type="Proteomes" id="UP000326595">
    <property type="component" value="Chromosome"/>
</dbReference>
<gene>
    <name evidence="3" type="ORF">PS652_01602</name>
    <name evidence="2" type="ORF">PS652_02078</name>
</gene>
<proteinExistence type="predicted"/>